<reference evidence="1 2" key="2">
    <citation type="submission" date="2019-02" db="EMBL/GenBank/DDBJ databases">
        <title>'Lichenibacterium ramalinii' gen. nov. sp. nov., 'Lichenibacterium minor' gen. nov. sp. nov.</title>
        <authorList>
            <person name="Pankratov T."/>
        </authorList>
    </citation>
    <scope>NUCLEOTIDE SEQUENCE [LARGE SCALE GENOMIC DNA]</scope>
    <source>
        <strain evidence="1 2">RmlP001</strain>
    </source>
</reference>
<dbReference type="EMBL" id="QYBC01000047">
    <property type="protein sequence ID" value="RYB01334.1"/>
    <property type="molecule type" value="Genomic_DNA"/>
</dbReference>
<organism evidence="1 2">
    <name type="scientific">Lichenibacterium ramalinae</name>
    <dbReference type="NCBI Taxonomy" id="2316527"/>
    <lineage>
        <taxon>Bacteria</taxon>
        <taxon>Pseudomonadati</taxon>
        <taxon>Pseudomonadota</taxon>
        <taxon>Alphaproteobacteria</taxon>
        <taxon>Hyphomicrobiales</taxon>
        <taxon>Lichenihabitantaceae</taxon>
        <taxon>Lichenibacterium</taxon>
    </lineage>
</organism>
<accession>A0A4Q2R782</accession>
<dbReference type="RefSeq" id="WP_129222276.1">
    <property type="nucleotide sequence ID" value="NZ_QYBC01000047.1"/>
</dbReference>
<dbReference type="AlphaFoldDB" id="A0A4Q2R782"/>
<reference evidence="1 2" key="1">
    <citation type="submission" date="2018-09" db="EMBL/GenBank/DDBJ databases">
        <authorList>
            <person name="Grouzdev D.S."/>
            <person name="Krutkina M.S."/>
        </authorList>
    </citation>
    <scope>NUCLEOTIDE SEQUENCE [LARGE SCALE GENOMIC DNA]</scope>
    <source>
        <strain evidence="1 2">RmlP001</strain>
    </source>
</reference>
<gene>
    <name evidence="1" type="ORF">D3272_26635</name>
</gene>
<evidence type="ECO:0000313" key="1">
    <source>
        <dbReference type="EMBL" id="RYB01334.1"/>
    </source>
</evidence>
<dbReference type="Proteomes" id="UP000289411">
    <property type="component" value="Unassembled WGS sequence"/>
</dbReference>
<evidence type="ECO:0000313" key="2">
    <source>
        <dbReference type="Proteomes" id="UP000289411"/>
    </source>
</evidence>
<protein>
    <submittedName>
        <fullName evidence="1">Uncharacterized protein</fullName>
    </submittedName>
</protein>
<name>A0A4Q2R782_9HYPH</name>
<comment type="caution">
    <text evidence="1">The sequence shown here is derived from an EMBL/GenBank/DDBJ whole genome shotgun (WGS) entry which is preliminary data.</text>
</comment>
<sequence>MMEMPRRSARSCLYDIEAGRTPREMSEAAMMALREEHAAMLSGVEGGLGVARVAITAGGVRRVLDGAVAQRAHQARAGRTVAMLDRIVLDDEAPLPGELPLLTAALDVLVVLFRIGERP</sequence>
<keyword evidence="2" id="KW-1185">Reference proteome</keyword>
<proteinExistence type="predicted"/>